<dbReference type="Proteomes" id="UP000256373">
    <property type="component" value="Unassembled WGS sequence"/>
</dbReference>
<dbReference type="NCBIfam" id="NF005901">
    <property type="entry name" value="PRK07877.1"/>
    <property type="match status" value="1"/>
</dbReference>
<evidence type="ECO:0000313" key="2">
    <source>
        <dbReference type="EMBL" id="REA62766.1"/>
    </source>
</evidence>
<gene>
    <name evidence="2" type="ORF">DSL64_07545</name>
</gene>
<dbReference type="EMBL" id="QNUL01000004">
    <property type="protein sequence ID" value="REA62766.1"/>
    <property type="molecule type" value="Genomic_DNA"/>
</dbReference>
<dbReference type="PANTHER" id="PTHR43267">
    <property type="entry name" value="TRNA THREONYLCARBAMOYLADENOSINE DEHYDRATASE"/>
    <property type="match status" value="1"/>
</dbReference>
<protein>
    <submittedName>
        <fullName evidence="2">Rv1355c family protein</fullName>
    </submittedName>
</protein>
<dbReference type="GO" id="GO:0061504">
    <property type="term" value="P:cyclic threonylcarbamoyladenosine biosynthetic process"/>
    <property type="evidence" value="ECO:0007669"/>
    <property type="project" value="TreeGrafter"/>
</dbReference>
<dbReference type="GO" id="GO:0016491">
    <property type="term" value="F:oxidoreductase activity"/>
    <property type="evidence" value="ECO:0007669"/>
    <property type="project" value="InterPro"/>
</dbReference>
<evidence type="ECO:0000313" key="3">
    <source>
        <dbReference type="Proteomes" id="UP000256373"/>
    </source>
</evidence>
<dbReference type="SUPFAM" id="SSF69572">
    <property type="entry name" value="Activating enzymes of the ubiquitin-like proteins"/>
    <property type="match status" value="1"/>
</dbReference>
<feature type="domain" description="THIF-type NAD/FAD binding fold" evidence="1">
    <location>
        <begin position="112"/>
        <end position="275"/>
    </location>
</feature>
<organism evidence="2 3">
    <name type="scientific">Dyadobacter luteus</name>
    <dbReference type="NCBI Taxonomy" id="2259619"/>
    <lineage>
        <taxon>Bacteria</taxon>
        <taxon>Pseudomonadati</taxon>
        <taxon>Bacteroidota</taxon>
        <taxon>Cytophagia</taxon>
        <taxon>Cytophagales</taxon>
        <taxon>Spirosomataceae</taxon>
        <taxon>Dyadobacter</taxon>
    </lineage>
</organism>
<dbReference type="GO" id="GO:0008641">
    <property type="term" value="F:ubiquitin-like modifier activating enzyme activity"/>
    <property type="evidence" value="ECO:0007669"/>
    <property type="project" value="InterPro"/>
</dbReference>
<dbReference type="InterPro" id="IPR000415">
    <property type="entry name" value="Nitroreductase-like"/>
</dbReference>
<reference evidence="2 3" key="1">
    <citation type="submission" date="2018-07" db="EMBL/GenBank/DDBJ databases">
        <title>Dyadobacter roseus sp. nov., isolated from rose rhizosphere soil.</title>
        <authorList>
            <person name="Chen L."/>
        </authorList>
    </citation>
    <scope>NUCLEOTIDE SEQUENCE [LARGE SCALE GENOMIC DNA]</scope>
    <source>
        <strain evidence="2 3">RS19</strain>
    </source>
</reference>
<dbReference type="Gene3D" id="3.40.109.10">
    <property type="entry name" value="NADH Oxidase"/>
    <property type="match status" value="2"/>
</dbReference>
<dbReference type="RefSeq" id="WP_115830063.1">
    <property type="nucleotide sequence ID" value="NZ_QNUL01000004.1"/>
</dbReference>
<accession>A0A3D8YE34</accession>
<comment type="caution">
    <text evidence="2">The sequence shown here is derived from an EMBL/GenBank/DDBJ whole genome shotgun (WGS) entry which is preliminary data.</text>
</comment>
<evidence type="ECO:0000259" key="1">
    <source>
        <dbReference type="Pfam" id="PF00899"/>
    </source>
</evidence>
<dbReference type="OrthoDB" id="5149792at2"/>
<name>A0A3D8YE34_9BACT</name>
<sequence>MYQIEELDKIFLPVALNKTSDSISSEIGLLKGEYPGVSVIDLFSSQKKELFKIQHPRSRFSEEELQTMYNNWLGDKDPLLQGTWFFYPWNNKIIHLLEREEFVRLRTSRNHYKISPEEQTELSEKKIGIIGLSVGHAVAVSIATERICSKLKLADFDTVELSNLNRLKTGLHNIGLNKCIVTAREISEIDPFIEIECFTDGITAQNLPGFLLDGGKLDILIDECDDVEIKLASRQFARENNIPVVMETSDRGMLDVERFDLDPTRPIFHGLLKGIPDEKFRNILPQERLGLVMKIVEPNKGSVRGRASLLEVGQSISTWPQLASAVTLGGGVVTDVCRRILLNQFTDSGRYYVDLEELISNRQISEKPLIFRKSILPFYPEIAIRICDSLPQKVANSIPSSQQIEQLVEAASAAPSYGNDQPWKWVFRNGRLHLFHDPSRSFAFANVDNLSAYLSLGAAYENLTLKSKEMGLNVSADIFPLGSDSELVAVVSFHSSASKLTEPVSFQELAEFIHTRSTNRAFGDAQPTSEQEVHNLQLTLQDQDMVGLSIITDREQLVQIGSLAGECDLISILNEHGHYDFFERNIRWTPTDYSATYDGVPLQPATTPPAILATLSVLRDQKVAAALRKVGGGNAVVQATMQSLMTASCAGVLWVQKETVENYFLAGRNMQKLWLRSTQMGYTLQPVFSPVSLFLRLESGTDLDHHEKEKLTNLREIFRSITKLEGDKREVFLFKLSRTEKQVIPTKRLPLSEILFL</sequence>
<proteinExistence type="predicted"/>
<dbReference type="AlphaFoldDB" id="A0A3D8YE34"/>
<dbReference type="InterPro" id="IPR035985">
    <property type="entry name" value="Ubiquitin-activating_enz"/>
</dbReference>
<dbReference type="InterPro" id="IPR000594">
    <property type="entry name" value="ThiF_NAD_FAD-bd"/>
</dbReference>
<keyword evidence="3" id="KW-1185">Reference proteome</keyword>
<dbReference type="CDD" id="cd01483">
    <property type="entry name" value="E1_enzyme_family"/>
    <property type="match status" value="1"/>
</dbReference>
<dbReference type="Gene3D" id="3.40.50.720">
    <property type="entry name" value="NAD(P)-binding Rossmann-like Domain"/>
    <property type="match status" value="1"/>
</dbReference>
<dbReference type="Pfam" id="PF00899">
    <property type="entry name" value="ThiF"/>
    <property type="match status" value="1"/>
</dbReference>
<dbReference type="InterPro" id="IPR045886">
    <property type="entry name" value="ThiF/MoeB/HesA"/>
</dbReference>
<dbReference type="GO" id="GO:0061503">
    <property type="term" value="F:tRNA threonylcarbamoyladenosine dehydratase"/>
    <property type="evidence" value="ECO:0007669"/>
    <property type="project" value="TreeGrafter"/>
</dbReference>
<dbReference type="SUPFAM" id="SSF55469">
    <property type="entry name" value="FMN-dependent nitroreductase-like"/>
    <property type="match status" value="1"/>
</dbReference>
<dbReference type="PANTHER" id="PTHR43267:SF3">
    <property type="entry name" value="THIF PROTEIN"/>
    <property type="match status" value="1"/>
</dbReference>